<dbReference type="KEGG" id="bcae:A4V03_06920"/>
<name>A0A1C7H0L9_9BACE</name>
<evidence type="ECO:0000313" key="2">
    <source>
        <dbReference type="Proteomes" id="UP000092631"/>
    </source>
</evidence>
<sequence>MVIAKVDEGKEKLLAVGWKYHYSVVVQVVDRAKYARDKTGYLGEFSFFERYSLLVLVNEAFGKNVFFLMILSVIWLLLNNIFF</sequence>
<accession>A0A1C7H0L9</accession>
<gene>
    <name evidence="1" type="ORF">A4V03_06920</name>
</gene>
<organism evidence="1 2">
    <name type="scientific">Bacteroides caecimuris</name>
    <dbReference type="NCBI Taxonomy" id="1796613"/>
    <lineage>
        <taxon>Bacteria</taxon>
        <taxon>Pseudomonadati</taxon>
        <taxon>Bacteroidota</taxon>
        <taxon>Bacteroidia</taxon>
        <taxon>Bacteroidales</taxon>
        <taxon>Bacteroidaceae</taxon>
        <taxon>Bacteroides</taxon>
    </lineage>
</organism>
<evidence type="ECO:0000313" key="1">
    <source>
        <dbReference type="EMBL" id="ANU57330.1"/>
    </source>
</evidence>
<protein>
    <submittedName>
        <fullName evidence="1">Uncharacterized protein</fullName>
    </submittedName>
</protein>
<keyword evidence="2" id="KW-1185">Reference proteome</keyword>
<dbReference type="EMBL" id="CP015401">
    <property type="protein sequence ID" value="ANU57330.1"/>
    <property type="molecule type" value="Genomic_DNA"/>
</dbReference>
<proteinExistence type="predicted"/>
<dbReference type="Proteomes" id="UP000092631">
    <property type="component" value="Chromosome"/>
</dbReference>
<reference evidence="2" key="1">
    <citation type="submission" date="2016-04" db="EMBL/GenBank/DDBJ databases">
        <title>Complete Genome Sequences of Twelve Strains of a Stable Defined Moderately Diverse Mouse Microbiota 2 (sDMDMm2).</title>
        <authorList>
            <person name="Uchimura Y."/>
            <person name="Wyss M."/>
            <person name="Brugiroux S."/>
            <person name="Limenitakis J.P."/>
            <person name="Stecher B."/>
            <person name="McCoy K.D."/>
            <person name="Macpherson A.J."/>
        </authorList>
    </citation>
    <scope>NUCLEOTIDE SEQUENCE [LARGE SCALE GENOMIC DNA]</scope>
    <source>
        <strain evidence="2">I48</strain>
    </source>
</reference>
<dbReference type="AlphaFoldDB" id="A0A1C7H0L9"/>